<feature type="domain" description="Nudix hydrolase" evidence="3">
    <location>
        <begin position="25"/>
        <end position="148"/>
    </location>
</feature>
<keyword evidence="5" id="KW-1185">Reference proteome</keyword>
<dbReference type="InterPro" id="IPR000086">
    <property type="entry name" value="NUDIX_hydrolase_dom"/>
</dbReference>
<dbReference type="PROSITE" id="PS51462">
    <property type="entry name" value="NUDIX"/>
    <property type="match status" value="1"/>
</dbReference>
<dbReference type="EMBL" id="JACXAH010000002">
    <property type="protein sequence ID" value="MBD1371221.1"/>
    <property type="molecule type" value="Genomic_DNA"/>
</dbReference>
<evidence type="ECO:0000259" key="3">
    <source>
        <dbReference type="PROSITE" id="PS51462"/>
    </source>
</evidence>
<proteinExistence type="predicted"/>
<dbReference type="GO" id="GO:0006753">
    <property type="term" value="P:nucleoside phosphate metabolic process"/>
    <property type="evidence" value="ECO:0007669"/>
    <property type="project" value="TreeGrafter"/>
</dbReference>
<dbReference type="SUPFAM" id="SSF55811">
    <property type="entry name" value="Nudix"/>
    <property type="match status" value="1"/>
</dbReference>
<organism evidence="4 5">
    <name type="scientific">Polycladospora coralii</name>
    <dbReference type="NCBI Taxonomy" id="2771432"/>
    <lineage>
        <taxon>Bacteria</taxon>
        <taxon>Bacillati</taxon>
        <taxon>Bacillota</taxon>
        <taxon>Bacilli</taxon>
        <taxon>Bacillales</taxon>
        <taxon>Thermoactinomycetaceae</taxon>
        <taxon>Polycladospora</taxon>
    </lineage>
</organism>
<dbReference type="RefSeq" id="WP_191141419.1">
    <property type="nucleotide sequence ID" value="NZ_JACXAH010000002.1"/>
</dbReference>
<dbReference type="Pfam" id="PF00293">
    <property type="entry name" value="NUDIX"/>
    <property type="match status" value="1"/>
</dbReference>
<dbReference type="PROSITE" id="PS00893">
    <property type="entry name" value="NUDIX_BOX"/>
    <property type="match status" value="1"/>
</dbReference>
<sequence>MKALLHTETYQIYTDEEDDIVIQDNFPESAVVFAIYEGKLAVVKQFRSGIGTATVELPGGGVEENETEIEAAKRELLEETGLIAGHIQYLGRSMPQPYFSNHVCHLFFATISDRTTKSEEMEVVLVPLEQVEDHIRTGKWQHSELVHAYSLAKLNGLL</sequence>
<protein>
    <submittedName>
        <fullName evidence="4">NUDIX hydrolase</fullName>
    </submittedName>
</protein>
<name>A0A926RW81_9BACL</name>
<gene>
    <name evidence="4" type="ORF">IC620_02465</name>
</gene>
<dbReference type="Gene3D" id="3.90.79.10">
    <property type="entry name" value="Nucleoside Triphosphate Pyrophosphohydrolase"/>
    <property type="match status" value="1"/>
</dbReference>
<reference evidence="4" key="1">
    <citation type="submission" date="2020-09" db="EMBL/GenBank/DDBJ databases">
        <title>A novel bacterium of genus Hazenella, isolated from South China Sea.</title>
        <authorList>
            <person name="Huang H."/>
            <person name="Mo K."/>
            <person name="Hu Y."/>
        </authorList>
    </citation>
    <scope>NUCLEOTIDE SEQUENCE</scope>
    <source>
        <strain evidence="4">IB182357</strain>
    </source>
</reference>
<accession>A0A926RW81</accession>
<comment type="caution">
    <text evidence="4">The sequence shown here is derived from an EMBL/GenBank/DDBJ whole genome shotgun (WGS) entry which is preliminary data.</text>
</comment>
<evidence type="ECO:0000313" key="5">
    <source>
        <dbReference type="Proteomes" id="UP000661691"/>
    </source>
</evidence>
<dbReference type="CDD" id="cd03424">
    <property type="entry name" value="NUDIX_ADPRase_Nudt5_UGPPase_Nudt14"/>
    <property type="match status" value="1"/>
</dbReference>
<keyword evidence="2 4" id="KW-0378">Hydrolase</keyword>
<evidence type="ECO:0000256" key="2">
    <source>
        <dbReference type="ARBA" id="ARBA00022801"/>
    </source>
</evidence>
<dbReference type="PANTHER" id="PTHR11839:SF18">
    <property type="entry name" value="NUDIX HYDROLASE DOMAIN-CONTAINING PROTEIN"/>
    <property type="match status" value="1"/>
</dbReference>
<evidence type="ECO:0000256" key="1">
    <source>
        <dbReference type="ARBA" id="ARBA00001946"/>
    </source>
</evidence>
<dbReference type="PANTHER" id="PTHR11839">
    <property type="entry name" value="UDP/ADP-SUGAR PYROPHOSPHATASE"/>
    <property type="match status" value="1"/>
</dbReference>
<dbReference type="Proteomes" id="UP000661691">
    <property type="component" value="Unassembled WGS sequence"/>
</dbReference>
<dbReference type="InterPro" id="IPR015797">
    <property type="entry name" value="NUDIX_hydrolase-like_dom_sf"/>
</dbReference>
<evidence type="ECO:0000313" key="4">
    <source>
        <dbReference type="EMBL" id="MBD1371221.1"/>
    </source>
</evidence>
<dbReference type="GO" id="GO:0016787">
    <property type="term" value="F:hydrolase activity"/>
    <property type="evidence" value="ECO:0007669"/>
    <property type="project" value="UniProtKB-KW"/>
</dbReference>
<dbReference type="GO" id="GO:0019693">
    <property type="term" value="P:ribose phosphate metabolic process"/>
    <property type="evidence" value="ECO:0007669"/>
    <property type="project" value="TreeGrafter"/>
</dbReference>
<dbReference type="AlphaFoldDB" id="A0A926RW81"/>
<dbReference type="GO" id="GO:0005829">
    <property type="term" value="C:cytosol"/>
    <property type="evidence" value="ECO:0007669"/>
    <property type="project" value="TreeGrafter"/>
</dbReference>
<dbReference type="InterPro" id="IPR020084">
    <property type="entry name" value="NUDIX_hydrolase_CS"/>
</dbReference>
<comment type="cofactor">
    <cofactor evidence="1">
        <name>Mg(2+)</name>
        <dbReference type="ChEBI" id="CHEBI:18420"/>
    </cofactor>
</comment>